<gene>
    <name evidence="3" type="ORF">SAMN02745130_01251</name>
</gene>
<dbReference type="RefSeq" id="WP_078921724.1">
    <property type="nucleotide sequence ID" value="NZ_FUYB01000004.1"/>
</dbReference>
<dbReference type="InterPro" id="IPR011050">
    <property type="entry name" value="Pectin_lyase_fold/virulence"/>
</dbReference>
<dbReference type="PANTHER" id="PTHR42970:SF1">
    <property type="entry name" value="PECTATE LYASE C-RELATED"/>
    <property type="match status" value="1"/>
</dbReference>
<dbReference type="SUPFAM" id="SSF51126">
    <property type="entry name" value="Pectin lyase-like"/>
    <property type="match status" value="1"/>
</dbReference>
<reference evidence="3 4" key="1">
    <citation type="submission" date="2017-02" db="EMBL/GenBank/DDBJ databases">
        <authorList>
            <person name="Peterson S.W."/>
        </authorList>
    </citation>
    <scope>NUCLEOTIDE SEQUENCE [LARGE SCALE GENOMIC DNA]</scope>
    <source>
        <strain evidence="3 4">ATCC 49788</strain>
    </source>
</reference>
<evidence type="ECO:0000256" key="1">
    <source>
        <dbReference type="ARBA" id="ARBA00022723"/>
    </source>
</evidence>
<dbReference type="Proteomes" id="UP000190460">
    <property type="component" value="Unassembled WGS sequence"/>
</dbReference>
<dbReference type="AlphaFoldDB" id="A0A1T4W8T5"/>
<evidence type="ECO:0000313" key="3">
    <source>
        <dbReference type="EMBL" id="SKA73607.1"/>
    </source>
</evidence>
<evidence type="ECO:0000313" key="4">
    <source>
        <dbReference type="Proteomes" id="UP000190460"/>
    </source>
</evidence>
<proteinExistence type="predicted"/>
<dbReference type="EMBL" id="FUYB01000004">
    <property type="protein sequence ID" value="SKA73607.1"/>
    <property type="molecule type" value="Genomic_DNA"/>
</dbReference>
<dbReference type="OrthoDB" id="8737820at2"/>
<dbReference type="InterPro" id="IPR052063">
    <property type="entry name" value="Polysaccharide_Lyase_1"/>
</dbReference>
<dbReference type="Gene3D" id="2.160.20.10">
    <property type="entry name" value="Single-stranded right-handed beta-helix, Pectin lyase-like"/>
    <property type="match status" value="1"/>
</dbReference>
<dbReference type="STRING" id="92487.SAMN02745130_01251"/>
<keyword evidence="2" id="KW-0325">Glycoprotein</keyword>
<evidence type="ECO:0000256" key="2">
    <source>
        <dbReference type="ARBA" id="ARBA00023180"/>
    </source>
</evidence>
<organism evidence="3 4">
    <name type="scientific">Thiothrix eikelboomii</name>
    <dbReference type="NCBI Taxonomy" id="92487"/>
    <lineage>
        <taxon>Bacteria</taxon>
        <taxon>Pseudomonadati</taxon>
        <taxon>Pseudomonadota</taxon>
        <taxon>Gammaproteobacteria</taxon>
        <taxon>Thiotrichales</taxon>
        <taxon>Thiotrichaceae</taxon>
        <taxon>Thiothrix</taxon>
    </lineage>
</organism>
<dbReference type="PANTHER" id="PTHR42970">
    <property type="entry name" value="PECTATE LYASE C-RELATED"/>
    <property type="match status" value="1"/>
</dbReference>
<accession>A0A1T4W8T5</accession>
<keyword evidence="1" id="KW-0479">Metal-binding</keyword>
<dbReference type="InterPro" id="IPR012334">
    <property type="entry name" value="Pectin_lyas_fold"/>
</dbReference>
<name>A0A1T4W8T5_9GAMM</name>
<sequence>MNQGIFWLIWLYLIAIPAYAGLPAFPGAEGAGADSLGGRGGQVLVVDRLDDPCPTKACSTADLADPHQLIPGTLRWALMQPYPRTVVFRVSGVIELLKDELTWNEKTQQVDIQRLGNIRITSPYLTVAGQTAPAGGITIKNNGVSILTHDVQLRYLRFRTGRQLPVFAGQQTPETLMLSNQARAVMIDHCSFSWMPAEGVSVYTGELWDGSKGTATDLTLSWNLIGEGLVRHEDGRGHPSAAFMSGYDGDPKYAADRLSLHHNLLVHSQKRNGDLLTKQGQLINNLIYNWQWLPTVLAGAVKADVIGNTWKAGPITAADYDQGLGGLHLVPAARERKQQDPDGWWDGLPGDPSLFLKDNRYLVAGEPTSQQLLCHYQERKQACSKRMPIFWFRPQALTTHGVAITVQTAVEAEKSVLAQAGASQRINSRGQWVNNRDVIDQRYVDDYRMTRYINKTFPFTESEVGGFPVQIEGELYPDTDRDGISDHWEQVRGLNPADASDAKQPAAGQGGYTWLELFINGAQ</sequence>
<evidence type="ECO:0008006" key="5">
    <source>
        <dbReference type="Google" id="ProtNLM"/>
    </source>
</evidence>
<dbReference type="GO" id="GO:0046872">
    <property type="term" value="F:metal ion binding"/>
    <property type="evidence" value="ECO:0007669"/>
    <property type="project" value="UniProtKB-KW"/>
</dbReference>
<protein>
    <recommendedName>
        <fullName evidence="5">Pectate lyase</fullName>
    </recommendedName>
</protein>
<keyword evidence="4" id="KW-1185">Reference proteome</keyword>